<dbReference type="Gene3D" id="3.30.930.30">
    <property type="match status" value="1"/>
</dbReference>
<keyword evidence="2" id="KW-0614">Plasmid</keyword>
<dbReference type="AlphaFoldDB" id="D3GN32"/>
<dbReference type="EMBL" id="FN429030">
    <property type="protein sequence ID" value="CAZ68193.1"/>
    <property type="molecule type" value="Genomic_DNA"/>
</dbReference>
<evidence type="ECO:0000313" key="2">
    <source>
        <dbReference type="EMBL" id="CAZ68193.1"/>
    </source>
</evidence>
<name>D3GN32_9GAMM</name>
<keyword evidence="1" id="KW-0175">Coiled coil</keyword>
<protein>
    <submittedName>
        <fullName evidence="2">Mob protein</fullName>
    </submittedName>
</protein>
<feature type="coiled-coil region" evidence="1">
    <location>
        <begin position="257"/>
        <end position="288"/>
    </location>
</feature>
<sequence length="451" mass="53098">MAKTAQFIHIETYADIPEREKTVKELNRSSDVRSTSRKGVLNEARRVNGFCSHVEEPEQPALLYGLNLDEVEMLVDDYKQNFRLIDKNGKERKARSDASVLLAGVVSLQRSDQDIWDDYKKDAIFYLIEKYGDKLKSVIEHTDEKNPHIHFYVVADRNEVLNDLHDGKKAVSDTRKENRKKINKQDKEKQKGLYSNAMIAFQDDFYMKVSRNYGLSRTGEEPRSRIYSTPEFKKMEAERLMRLALIEEAEKKLISTNEEIIDRVEKSKIEIEKQKEKARIQTERERKKALISAESQGFNYAIKDFNNKSYLGKIAVSITYPKNEISRLKNKSNEVVKKYNILLDKSKKIEERKNFYKNSFLEIQEKEQKLRKDFNRRVEQRLDVVNSKNIELAENNNYLSLENERLKAENEQAKFATDFLNRLKRKMGDKFNDFKKDLFKKIKPSGDKFNI</sequence>
<reference evidence="2" key="2">
    <citation type="journal article" date="2014" name="Syst. Appl. Microbiol.">
        <title>Rahnella victoriana sp. nov., Rahnella bruchi sp. nov., Rahnella woolbedingensis sp. nov., classification of Rahnella genomospecies 2 and 3 as Rahnella variigena sp. nov. and Rahnella inusitata sp. nov., respectively and emended description of the genus Rahnella.</title>
        <authorList>
            <person name="Brady C."/>
            <person name="Hunter G."/>
            <person name="Kirk S."/>
            <person name="Arnold D."/>
            <person name="Denman S."/>
        </authorList>
    </citation>
    <scope>NUCLEOTIDE SEQUENCE [LARGE SCALE GENOMIC DNA]</scope>
    <source>
        <strain evidence="2">WMR126</strain>
        <plasmid evidence="2">pHW126</plasmid>
    </source>
</reference>
<organism evidence="2">
    <name type="scientific">Rahnella inusitata</name>
    <dbReference type="NCBI Taxonomy" id="58169"/>
    <lineage>
        <taxon>Bacteria</taxon>
        <taxon>Pseudomonadati</taxon>
        <taxon>Pseudomonadota</taxon>
        <taxon>Gammaproteobacteria</taxon>
        <taxon>Enterobacterales</taxon>
        <taxon>Yersiniaceae</taxon>
        <taxon>Rahnella</taxon>
    </lineage>
</organism>
<gene>
    <name evidence="2" type="primary">mob</name>
</gene>
<proteinExistence type="predicted"/>
<evidence type="ECO:0000256" key="1">
    <source>
        <dbReference type="SAM" id="Coils"/>
    </source>
</evidence>
<geneLocation type="plasmid" evidence="2">
    <name>pHW126</name>
</geneLocation>
<accession>D3GN32</accession>
<reference evidence="2" key="1">
    <citation type="journal article" date="2010" name="BMC Microbiol.">
        <title>Frequency and diversity of small cryptic plasmids in the genus Rahnella.</title>
        <authorList>
            <person name="Rozhon W."/>
            <person name="Petutschnig E."/>
            <person name="Khan M."/>
            <person name="Summers D.K."/>
            <person name="Poppenberger B."/>
        </authorList>
    </citation>
    <scope>NUCLEOTIDE SEQUENCE [LARGE SCALE GENOMIC DNA]</scope>
    <source>
        <strain evidence="2">WMR126</strain>
        <plasmid evidence="2">pHW126</plasmid>
    </source>
</reference>